<sequence length="200" mass="22403">MAQSEQFPLISGHLSLDLVNTELVRRGTRHDLLVTVEDLTRWVSEMNQSGSLHPSAIPDVSNSPEVLQNVRKLRQVLRYHFVNITEGVLPSDDFRRHWEGLIANAPFAYRLIGDSLVQVPIGTPSDAVASLVSLDVLRLLATGELLTLRRCANPDCVLLFFDATGKRKWCSMRICGNRAKVARHEHRRKTPTVGNQDMGV</sequence>
<reference evidence="2 3" key="1">
    <citation type="journal article" date="2024" name="Int. J. Mol. Sci.">
        <title>Exploration of Alicyclobacillus spp. Genome in Search of Antibiotic Resistance.</title>
        <authorList>
            <person name="Bucka-Kolendo J."/>
            <person name="Kiousi D.E."/>
            <person name="Dekowska A."/>
            <person name="Mikolajczuk-Szczyrba A."/>
            <person name="Karadedos D.M."/>
            <person name="Michael P."/>
            <person name="Galanis A."/>
            <person name="Sokolowska B."/>
        </authorList>
    </citation>
    <scope>NUCLEOTIDE SEQUENCE [LARGE SCALE GENOMIC DNA]</scope>
    <source>
        <strain evidence="2 3">KKP 3000</strain>
    </source>
</reference>
<feature type="domain" description="Zinc finger CGNR" evidence="1">
    <location>
        <begin position="148"/>
        <end position="188"/>
    </location>
</feature>
<dbReference type="RefSeq" id="WP_275475030.1">
    <property type="nucleotide sequence ID" value="NZ_CP162940.1"/>
</dbReference>
<dbReference type="Proteomes" id="UP001579974">
    <property type="component" value="Unassembled WGS sequence"/>
</dbReference>
<accession>A0ABV5AI17</accession>
<evidence type="ECO:0000313" key="3">
    <source>
        <dbReference type="Proteomes" id="UP001579974"/>
    </source>
</evidence>
<dbReference type="EMBL" id="JBDXSU010000015">
    <property type="protein sequence ID" value="MFB5191918.1"/>
    <property type="molecule type" value="Genomic_DNA"/>
</dbReference>
<dbReference type="SUPFAM" id="SSF160904">
    <property type="entry name" value="Jann2411-like"/>
    <property type="match status" value="1"/>
</dbReference>
<proteinExistence type="predicted"/>
<dbReference type="PANTHER" id="PTHR35525">
    <property type="entry name" value="BLL6575 PROTEIN"/>
    <property type="match status" value="1"/>
</dbReference>
<comment type="caution">
    <text evidence="2">The sequence shown here is derived from an EMBL/GenBank/DDBJ whole genome shotgun (WGS) entry which is preliminary data.</text>
</comment>
<dbReference type="InterPro" id="IPR010852">
    <property type="entry name" value="ABATE"/>
</dbReference>
<keyword evidence="3" id="KW-1185">Reference proteome</keyword>
<evidence type="ECO:0000259" key="1">
    <source>
        <dbReference type="Pfam" id="PF11706"/>
    </source>
</evidence>
<dbReference type="InterPro" id="IPR023286">
    <property type="entry name" value="ABATE_dom_sf"/>
</dbReference>
<organism evidence="2 3">
    <name type="scientific">Alicyclobacillus fastidiosus</name>
    <dbReference type="NCBI Taxonomy" id="392011"/>
    <lineage>
        <taxon>Bacteria</taxon>
        <taxon>Bacillati</taxon>
        <taxon>Bacillota</taxon>
        <taxon>Bacilli</taxon>
        <taxon>Bacillales</taxon>
        <taxon>Alicyclobacillaceae</taxon>
        <taxon>Alicyclobacillus</taxon>
    </lineage>
</organism>
<protein>
    <submittedName>
        <fullName evidence="2">CGNR zinc finger domain-containing protein</fullName>
    </submittedName>
</protein>
<dbReference type="PANTHER" id="PTHR35525:SF3">
    <property type="entry name" value="BLL6575 PROTEIN"/>
    <property type="match status" value="1"/>
</dbReference>
<dbReference type="Gene3D" id="1.10.3300.10">
    <property type="entry name" value="Jann2411-like domain"/>
    <property type="match status" value="1"/>
</dbReference>
<gene>
    <name evidence="2" type="ORF">KKP3000_000707</name>
</gene>
<dbReference type="Pfam" id="PF11706">
    <property type="entry name" value="zf-CGNR"/>
    <property type="match status" value="1"/>
</dbReference>
<dbReference type="Pfam" id="PF07336">
    <property type="entry name" value="ABATE"/>
    <property type="match status" value="1"/>
</dbReference>
<dbReference type="InterPro" id="IPR021005">
    <property type="entry name" value="Znf_CGNR"/>
</dbReference>
<name>A0ABV5AI17_9BACL</name>
<evidence type="ECO:0000313" key="2">
    <source>
        <dbReference type="EMBL" id="MFB5191918.1"/>
    </source>
</evidence>